<dbReference type="EMBL" id="SBIP01000001">
    <property type="protein sequence ID" value="RWX81264.1"/>
    <property type="molecule type" value="Genomic_DNA"/>
</dbReference>
<reference evidence="2 3" key="1">
    <citation type="submission" date="2019-01" db="EMBL/GenBank/DDBJ databases">
        <title>The draft genome of Rhizobium sp. 24NR.</title>
        <authorList>
            <person name="Liu L."/>
            <person name="Liang L."/>
            <person name="Shi S."/>
            <person name="Xu L."/>
            <person name="Wang X."/>
            <person name="Li L."/>
            <person name="Zhang X."/>
        </authorList>
    </citation>
    <scope>NUCLEOTIDE SEQUENCE [LARGE SCALE GENOMIC DNA]</scope>
    <source>
        <strain evidence="2 3">24NR</strain>
    </source>
</reference>
<name>A0A444LLR1_9HYPH</name>
<proteinExistence type="predicted"/>
<evidence type="ECO:0000256" key="1">
    <source>
        <dbReference type="SAM" id="MobiDB-lite"/>
    </source>
</evidence>
<keyword evidence="3" id="KW-1185">Reference proteome</keyword>
<feature type="region of interest" description="Disordered" evidence="1">
    <location>
        <begin position="20"/>
        <end position="43"/>
    </location>
</feature>
<protein>
    <submittedName>
        <fullName evidence="2">Uncharacterized protein</fullName>
    </submittedName>
</protein>
<gene>
    <name evidence="2" type="ORF">EPK99_02785</name>
</gene>
<evidence type="ECO:0000313" key="3">
    <source>
        <dbReference type="Proteomes" id="UP000287687"/>
    </source>
</evidence>
<sequence length="61" mass="7154">MIAASMSLFGFDLFGLTRKRKSSADDQTRECQEQIRSERHPDRAEDAQRCESFFWLQLPIC</sequence>
<comment type="caution">
    <text evidence="2">The sequence shown here is derived from an EMBL/GenBank/DDBJ whole genome shotgun (WGS) entry which is preliminary data.</text>
</comment>
<dbReference type="Proteomes" id="UP000287687">
    <property type="component" value="Unassembled WGS sequence"/>
</dbReference>
<organism evidence="2 3">
    <name type="scientific">Neorhizobium lilium</name>
    <dbReference type="NCBI Taxonomy" id="2503024"/>
    <lineage>
        <taxon>Bacteria</taxon>
        <taxon>Pseudomonadati</taxon>
        <taxon>Pseudomonadota</taxon>
        <taxon>Alphaproteobacteria</taxon>
        <taxon>Hyphomicrobiales</taxon>
        <taxon>Rhizobiaceae</taxon>
        <taxon>Rhizobium/Agrobacterium group</taxon>
        <taxon>Neorhizobium</taxon>
    </lineage>
</organism>
<dbReference type="OrthoDB" id="8295015at2"/>
<accession>A0A444LLR1</accession>
<feature type="compositionally biased region" description="Basic and acidic residues" evidence="1">
    <location>
        <begin position="22"/>
        <end position="43"/>
    </location>
</feature>
<evidence type="ECO:0000313" key="2">
    <source>
        <dbReference type="EMBL" id="RWX81264.1"/>
    </source>
</evidence>
<dbReference type="AlphaFoldDB" id="A0A444LLR1"/>
<dbReference type="RefSeq" id="WP_128441089.1">
    <property type="nucleotide sequence ID" value="NZ_SBIP01000001.1"/>
</dbReference>